<dbReference type="EMBL" id="CAJGYO010000005">
    <property type="protein sequence ID" value="CAD6230776.1"/>
    <property type="molecule type" value="Genomic_DNA"/>
</dbReference>
<feature type="region of interest" description="Disordered" evidence="1">
    <location>
        <begin position="263"/>
        <end position="306"/>
    </location>
</feature>
<protein>
    <submittedName>
        <fullName evidence="2">Uncharacterized protein</fullName>
    </submittedName>
</protein>
<name>A0A811P1Y4_9POAL</name>
<organism evidence="2 3">
    <name type="scientific">Miscanthus lutarioriparius</name>
    <dbReference type="NCBI Taxonomy" id="422564"/>
    <lineage>
        <taxon>Eukaryota</taxon>
        <taxon>Viridiplantae</taxon>
        <taxon>Streptophyta</taxon>
        <taxon>Embryophyta</taxon>
        <taxon>Tracheophyta</taxon>
        <taxon>Spermatophyta</taxon>
        <taxon>Magnoliopsida</taxon>
        <taxon>Liliopsida</taxon>
        <taxon>Poales</taxon>
        <taxon>Poaceae</taxon>
        <taxon>PACMAD clade</taxon>
        <taxon>Panicoideae</taxon>
        <taxon>Andropogonodae</taxon>
        <taxon>Andropogoneae</taxon>
        <taxon>Saccharinae</taxon>
        <taxon>Miscanthus</taxon>
    </lineage>
</organism>
<comment type="caution">
    <text evidence="2">The sequence shown here is derived from an EMBL/GenBank/DDBJ whole genome shotgun (WGS) entry which is preliminary data.</text>
</comment>
<keyword evidence="3" id="KW-1185">Reference proteome</keyword>
<reference evidence="2" key="1">
    <citation type="submission" date="2020-10" db="EMBL/GenBank/DDBJ databases">
        <authorList>
            <person name="Han B."/>
            <person name="Lu T."/>
            <person name="Zhao Q."/>
            <person name="Huang X."/>
            <person name="Zhao Y."/>
        </authorList>
    </citation>
    <scope>NUCLEOTIDE SEQUENCE</scope>
</reference>
<dbReference type="AlphaFoldDB" id="A0A811P1Y4"/>
<gene>
    <name evidence="2" type="ORF">NCGR_LOCUS20990</name>
</gene>
<dbReference type="Proteomes" id="UP000604825">
    <property type="component" value="Unassembled WGS sequence"/>
</dbReference>
<evidence type="ECO:0000313" key="3">
    <source>
        <dbReference type="Proteomes" id="UP000604825"/>
    </source>
</evidence>
<feature type="region of interest" description="Disordered" evidence="1">
    <location>
        <begin position="1"/>
        <end position="34"/>
    </location>
</feature>
<proteinExistence type="predicted"/>
<feature type="compositionally biased region" description="Basic and acidic residues" evidence="1">
    <location>
        <begin position="1"/>
        <end position="22"/>
    </location>
</feature>
<evidence type="ECO:0000256" key="1">
    <source>
        <dbReference type="SAM" id="MobiDB-lite"/>
    </source>
</evidence>
<feature type="compositionally biased region" description="Basic residues" evidence="1">
    <location>
        <begin position="292"/>
        <end position="306"/>
    </location>
</feature>
<accession>A0A811P1Y4</accession>
<sequence>MDRNRFEIGSEDVVDHASSRSNRDHKKQAPSGKRVTFAMPISQVMGEHALAIADDGHIIRSGTTPLFNESIFSCDPMLFESRLYTTVETTQHPTLLPLYLDASSRLMEMSIPSHKDWEPSTEPSTKIQQGGMTTLVDEDEEAMHPTFSAVEPVHKLREVVDVADGKASMLGASMGGVPLEVGEPKLVVDLGHTNLHGNGWESVNDQNTTSSRLQVEKELDSTSPQDLAAIAKEITIDGFLASVFKSLVEPLIPQLLVPIPREESNDHEMGNTAEPPQTPPPPRPSLFTPQRKSIRLAKKSKTTQGK</sequence>
<evidence type="ECO:0000313" key="2">
    <source>
        <dbReference type="EMBL" id="CAD6230776.1"/>
    </source>
</evidence>